<dbReference type="EMBL" id="VORO01000056">
    <property type="protein sequence ID" value="TXD86495.1"/>
    <property type="molecule type" value="Genomic_DNA"/>
</dbReference>
<accession>A0A5C6ZA97</accession>
<reference evidence="1 2" key="1">
    <citation type="submission" date="2019-08" db="EMBL/GenBank/DDBJ databases">
        <title>Genomes of Subsaximicrobium wynnwilliamsii strains.</title>
        <authorList>
            <person name="Bowman J.P."/>
        </authorList>
    </citation>
    <scope>NUCLEOTIDE SEQUENCE [LARGE SCALE GENOMIC DNA]</scope>
    <source>
        <strain evidence="1 2">2-80-2</strain>
    </source>
</reference>
<dbReference type="OrthoDB" id="9762009at2"/>
<evidence type="ECO:0008006" key="3">
    <source>
        <dbReference type="Google" id="ProtNLM"/>
    </source>
</evidence>
<name>A0A5C6ZA97_9FLAO</name>
<protein>
    <recommendedName>
        <fullName evidence="3">Phospholipase D-like domain-containing protein</fullName>
    </recommendedName>
</protein>
<comment type="caution">
    <text evidence="1">The sequence shown here is derived from an EMBL/GenBank/DDBJ whole genome shotgun (WGS) entry which is preliminary data.</text>
</comment>
<dbReference type="Gene3D" id="3.30.870.10">
    <property type="entry name" value="Endonuclease Chain A"/>
    <property type="match status" value="1"/>
</dbReference>
<gene>
    <name evidence="1" type="ORF">ESY86_20060</name>
</gene>
<sequence>MEIHFENIKEIIIQNLKHAKFNVFASVAWVGENFIIRELTNCLKRGIQVEIIVNDDDRFLNYKSKFTEFLELGGKLYL</sequence>
<proteinExistence type="predicted"/>
<dbReference type="RefSeq" id="WP_147088492.1">
    <property type="nucleotide sequence ID" value="NZ_VORM01000058.1"/>
</dbReference>
<dbReference type="Proteomes" id="UP000321578">
    <property type="component" value="Unassembled WGS sequence"/>
</dbReference>
<dbReference type="SUPFAM" id="SSF56024">
    <property type="entry name" value="Phospholipase D/nuclease"/>
    <property type="match status" value="1"/>
</dbReference>
<dbReference type="AlphaFoldDB" id="A0A5C6ZA97"/>
<evidence type="ECO:0000313" key="1">
    <source>
        <dbReference type="EMBL" id="TXD86495.1"/>
    </source>
</evidence>
<evidence type="ECO:0000313" key="2">
    <source>
        <dbReference type="Proteomes" id="UP000321578"/>
    </source>
</evidence>
<keyword evidence="2" id="KW-1185">Reference proteome</keyword>
<organism evidence="1 2">
    <name type="scientific">Subsaximicrobium wynnwilliamsii</name>
    <dbReference type="NCBI Taxonomy" id="291179"/>
    <lineage>
        <taxon>Bacteria</taxon>
        <taxon>Pseudomonadati</taxon>
        <taxon>Bacteroidota</taxon>
        <taxon>Flavobacteriia</taxon>
        <taxon>Flavobacteriales</taxon>
        <taxon>Flavobacteriaceae</taxon>
        <taxon>Subsaximicrobium</taxon>
    </lineage>
</organism>